<evidence type="ECO:0000256" key="1">
    <source>
        <dbReference type="ARBA" id="ARBA00005189"/>
    </source>
</evidence>
<dbReference type="GO" id="GO:0033164">
    <property type="term" value="F:initiation-specific glycolipid 1,6-alpha-mannosyltransferase activity"/>
    <property type="evidence" value="ECO:0007669"/>
    <property type="project" value="UniProtKB-ARBA"/>
</dbReference>
<evidence type="ECO:0000256" key="13">
    <source>
        <dbReference type="ARBA" id="ARBA00075163"/>
    </source>
</evidence>
<comment type="similarity">
    <text evidence="2">Belongs to the glycosyltransferase group 1 family. Glycosyltransferase 4 subfamily.</text>
</comment>
<name>A0A5C4U5F2_9CORY</name>
<dbReference type="InterPro" id="IPR050194">
    <property type="entry name" value="Glycosyltransferase_grp1"/>
</dbReference>
<comment type="pathway">
    <text evidence="1">Lipid metabolism.</text>
</comment>
<dbReference type="SUPFAM" id="SSF53756">
    <property type="entry name" value="UDP-Glycosyltransferase/glycogen phosphorylase"/>
    <property type="match status" value="1"/>
</dbReference>
<dbReference type="AlphaFoldDB" id="A0A5C4U5F2"/>
<dbReference type="Gene3D" id="3.40.50.2000">
    <property type="entry name" value="Glycogen Phosphorylase B"/>
    <property type="match status" value="2"/>
</dbReference>
<dbReference type="FunFam" id="3.40.50.2000:FF:000069">
    <property type="entry name" value="Alpha-(1-6)-phosphatidylinositol monomannoside mannosyltransferase"/>
    <property type="match status" value="1"/>
</dbReference>
<accession>A0A5C4U5F2</accession>
<dbReference type="EMBL" id="VDHJ01000003">
    <property type="protein sequence ID" value="TNL99419.1"/>
    <property type="molecule type" value="Genomic_DNA"/>
</dbReference>
<evidence type="ECO:0000256" key="4">
    <source>
        <dbReference type="ARBA" id="ARBA00022676"/>
    </source>
</evidence>
<feature type="domain" description="Glycosyltransferase subfamily 4-like N-terminal" evidence="18">
    <location>
        <begin position="15"/>
        <end position="172"/>
    </location>
</feature>
<dbReference type="InterPro" id="IPR028098">
    <property type="entry name" value="Glyco_trans_4-like_N"/>
</dbReference>
<keyword evidence="4" id="KW-0328">Glycosyltransferase</keyword>
<dbReference type="Pfam" id="PF13439">
    <property type="entry name" value="Glyco_transf_4"/>
    <property type="match status" value="1"/>
</dbReference>
<evidence type="ECO:0000256" key="8">
    <source>
        <dbReference type="ARBA" id="ARBA00023264"/>
    </source>
</evidence>
<gene>
    <name evidence="19" type="ORF">FHE74_03460</name>
</gene>
<evidence type="ECO:0000256" key="15">
    <source>
        <dbReference type="ARBA" id="ARBA00077842"/>
    </source>
</evidence>
<dbReference type="CDD" id="cd03801">
    <property type="entry name" value="GT4_PimA-like"/>
    <property type="match status" value="1"/>
</dbReference>
<comment type="caution">
    <text evidence="19">The sequence shown here is derived from an EMBL/GenBank/DDBJ whole genome shotgun (WGS) entry which is preliminary data.</text>
</comment>
<evidence type="ECO:0000313" key="19">
    <source>
        <dbReference type="EMBL" id="TNL99419.1"/>
    </source>
</evidence>
<dbReference type="Pfam" id="PF00534">
    <property type="entry name" value="Glycos_transf_1"/>
    <property type="match status" value="1"/>
</dbReference>
<evidence type="ECO:0000256" key="11">
    <source>
        <dbReference type="ARBA" id="ARBA00060651"/>
    </source>
</evidence>
<dbReference type="GO" id="GO:0043750">
    <property type="term" value="F:phosphatidylinositol alpha-mannosyltransferase activity"/>
    <property type="evidence" value="ECO:0007669"/>
    <property type="project" value="UniProtKB-ARBA"/>
</dbReference>
<keyword evidence="20" id="KW-1185">Reference proteome</keyword>
<dbReference type="PANTHER" id="PTHR45947">
    <property type="entry name" value="SULFOQUINOVOSYL TRANSFERASE SQD2"/>
    <property type="match status" value="1"/>
</dbReference>
<dbReference type="InterPro" id="IPR001296">
    <property type="entry name" value="Glyco_trans_1"/>
</dbReference>
<sequence length="376" mass="40666">MGRTLLVTNDFPPTIGGIQSYVRDFAAQLDPESLIVFASTQDPVAAAMYDESLDYRVIRWPRRVMLPTRSAGDALVSIIKEFDVETVWFAAAAPLGLLAPRARHAGARTIVASTHGHEVGWAMLPGARQTLRKIGRSVDVVTYISEYTRQRLQPVMGPHPQYCSLPAGVDTDFFSPGSEQGRKSTRDRFGFGDKPVIVCVSRLVPRKGQDALIEALPTIRESVPDAQLVLVGEGAYLTRLRGLARRKAVTEAVHFLGALERGAMRDVLATADLFAMPARTRVGGLDVEGLGIVYLEAQACGVPVIAGSSGGAPETVTSQSAVVVDGHDVAGLARAITTVLLDAPLRATMGQAGREHVEQHWTWEQKGQQLRSILKR</sequence>
<evidence type="ECO:0000256" key="12">
    <source>
        <dbReference type="ARBA" id="ARBA00066957"/>
    </source>
</evidence>
<proteinExistence type="inferred from homology"/>
<dbReference type="RefSeq" id="WP_139465095.1">
    <property type="nucleotide sequence ID" value="NZ_VDHJ01000003.1"/>
</dbReference>
<reference evidence="19 20" key="1">
    <citation type="submission" date="2019-06" db="EMBL/GenBank/DDBJ databases">
        <authorList>
            <person name="Li J."/>
        </authorList>
    </citation>
    <scope>NUCLEOTIDE SEQUENCE [LARGE SCALE GENOMIC DNA]</scope>
    <source>
        <strain evidence="19 20">LMG 28165</strain>
    </source>
</reference>
<evidence type="ECO:0000256" key="7">
    <source>
        <dbReference type="ARBA" id="ARBA00023209"/>
    </source>
</evidence>
<keyword evidence="7" id="KW-0594">Phospholipid biosynthesis</keyword>
<comment type="catalytic activity">
    <reaction evidence="9">
        <text>a 1,2-diacyl-sn-glycero-3-phospho-[alpha-D-6-acyl-mannopyranosyl-(1&lt;-&gt;6)-D-myo-inositol] + GDP-alpha-D-mannose = a 2-O-(alpha-D-mannosyl)-6-O-(6-O-acyl-alpha-D-mannosyl)-1-phosphatidyl-1D-myo-inositol + GDP + H(+)</text>
        <dbReference type="Rhea" id="RHEA:52444"/>
        <dbReference type="ChEBI" id="CHEBI:15378"/>
        <dbReference type="ChEBI" id="CHEBI:57527"/>
        <dbReference type="ChEBI" id="CHEBI:58189"/>
        <dbReference type="ChEBI" id="CHEBI:88053"/>
        <dbReference type="ChEBI" id="CHEBI:136625"/>
        <dbReference type="EC" id="2.4.1.346"/>
    </reaction>
</comment>
<keyword evidence="6" id="KW-0443">Lipid metabolism</keyword>
<evidence type="ECO:0000256" key="16">
    <source>
        <dbReference type="ARBA" id="ARBA00079381"/>
    </source>
</evidence>
<dbReference type="FunFam" id="3.40.50.2000:FF:000115">
    <property type="entry name" value="Alpha-(1-6)-phosphatidylinositol monomannoside mannosyltransferase"/>
    <property type="match status" value="1"/>
</dbReference>
<evidence type="ECO:0000256" key="6">
    <source>
        <dbReference type="ARBA" id="ARBA00023098"/>
    </source>
</evidence>
<evidence type="ECO:0000256" key="10">
    <source>
        <dbReference type="ARBA" id="ARBA00052876"/>
    </source>
</evidence>
<dbReference type="Proteomes" id="UP000312032">
    <property type="component" value="Unassembled WGS sequence"/>
</dbReference>
<evidence type="ECO:0000256" key="14">
    <source>
        <dbReference type="ARBA" id="ARBA00076875"/>
    </source>
</evidence>
<comment type="pathway">
    <text evidence="11">Phospholipid metabolism; phosphatidylinositol metabolism.</text>
</comment>
<dbReference type="EC" id="2.4.1.346" evidence="12"/>
<evidence type="ECO:0000313" key="20">
    <source>
        <dbReference type="Proteomes" id="UP000312032"/>
    </source>
</evidence>
<keyword evidence="5 19" id="KW-0808">Transferase</keyword>
<dbReference type="OrthoDB" id="9808602at2"/>
<evidence type="ECO:0000256" key="9">
    <source>
        <dbReference type="ARBA" id="ARBA00051960"/>
    </source>
</evidence>
<keyword evidence="3" id="KW-0444">Lipid biosynthesis</keyword>
<dbReference type="GO" id="GO:0016020">
    <property type="term" value="C:membrane"/>
    <property type="evidence" value="ECO:0007669"/>
    <property type="project" value="GOC"/>
</dbReference>
<protein>
    <recommendedName>
        <fullName evidence="12">phosphatidyl-myo-inositol dimannoside synthase</fullName>
        <ecNumber evidence="12">2.4.1.346</ecNumber>
    </recommendedName>
    <alternativeName>
        <fullName evidence="13">Alpha-D-mannose-alpha-(1-6)-phosphatidylmyo-inositol-mannosyltransferase</fullName>
    </alternativeName>
    <alternativeName>
        <fullName evidence="16">Alpha-mannosyltransferase</fullName>
    </alternativeName>
    <alternativeName>
        <fullName evidence="15">Guanosine diphosphomannose-phosphatidyl-inositol alpha-mannosyltransferase</fullName>
    </alternativeName>
    <alternativeName>
        <fullName evidence="14">Phosphatidylinositol alpha-mannosyltransferase</fullName>
    </alternativeName>
</protein>
<evidence type="ECO:0000259" key="18">
    <source>
        <dbReference type="Pfam" id="PF13439"/>
    </source>
</evidence>
<evidence type="ECO:0000256" key="3">
    <source>
        <dbReference type="ARBA" id="ARBA00022516"/>
    </source>
</evidence>
<feature type="domain" description="Glycosyl transferase family 1" evidence="17">
    <location>
        <begin position="187"/>
        <end position="355"/>
    </location>
</feature>
<evidence type="ECO:0000256" key="5">
    <source>
        <dbReference type="ARBA" id="ARBA00022679"/>
    </source>
</evidence>
<keyword evidence="8" id="KW-1208">Phospholipid metabolism</keyword>
<dbReference type="PANTHER" id="PTHR45947:SF3">
    <property type="entry name" value="SULFOQUINOVOSYL TRANSFERASE SQD2"/>
    <property type="match status" value="1"/>
</dbReference>
<dbReference type="GO" id="GO:0008654">
    <property type="term" value="P:phospholipid biosynthetic process"/>
    <property type="evidence" value="ECO:0007669"/>
    <property type="project" value="UniProtKB-KW"/>
</dbReference>
<dbReference type="GO" id="GO:0009247">
    <property type="term" value="P:glycolipid biosynthetic process"/>
    <property type="evidence" value="ECO:0007669"/>
    <property type="project" value="UniProtKB-ARBA"/>
</dbReference>
<comment type="catalytic activity">
    <reaction evidence="10">
        <text>a 1,2-diacyl-sn-glycero-3-phospho-[alpha-D-mannopyranosyl-(1&lt;-&gt;6)-D-myo-inositol] + GDP-alpha-D-mannose = a 2,6-O-bis(alpha-D-mannopyranosyl)-1-phosphatidyl-1D-myo-inositol + GDP + H(+)</text>
        <dbReference type="Rhea" id="RHEA:52440"/>
        <dbReference type="ChEBI" id="CHEBI:15378"/>
        <dbReference type="ChEBI" id="CHEBI:57527"/>
        <dbReference type="ChEBI" id="CHEBI:58189"/>
        <dbReference type="ChEBI" id="CHEBI:87673"/>
        <dbReference type="ChEBI" id="CHEBI:136624"/>
        <dbReference type="EC" id="2.4.1.346"/>
    </reaction>
</comment>
<organism evidence="19 20">
    <name type="scientific">Corynebacterium tapiri</name>
    <dbReference type="NCBI Taxonomy" id="1448266"/>
    <lineage>
        <taxon>Bacteria</taxon>
        <taxon>Bacillati</taxon>
        <taxon>Actinomycetota</taxon>
        <taxon>Actinomycetes</taxon>
        <taxon>Mycobacteriales</taxon>
        <taxon>Corynebacteriaceae</taxon>
        <taxon>Corynebacterium</taxon>
    </lineage>
</organism>
<evidence type="ECO:0000256" key="2">
    <source>
        <dbReference type="ARBA" id="ARBA00009481"/>
    </source>
</evidence>
<evidence type="ECO:0000259" key="17">
    <source>
        <dbReference type="Pfam" id="PF00534"/>
    </source>
</evidence>